<keyword evidence="1" id="KW-1133">Transmembrane helix</keyword>
<accession>A0AB73GAJ7</accession>
<dbReference type="Pfam" id="PF05616">
    <property type="entry name" value="Neisseria_TspB"/>
    <property type="match status" value="1"/>
</dbReference>
<dbReference type="InterPro" id="IPR008708">
    <property type="entry name" value="Neisseria_TspB"/>
</dbReference>
<reference evidence="2 3" key="1">
    <citation type="submission" date="2015-11" db="EMBL/GenBank/DDBJ databases">
        <title>Expanding the genomic diversity of Burkholderia species for the development of highly accurate diagnostics.</title>
        <authorList>
            <person name="Sahl J."/>
            <person name="Keim P."/>
            <person name="Wagner D."/>
        </authorList>
    </citation>
    <scope>NUCLEOTIDE SEQUENCE [LARGE SCALE GENOMIC DNA]</scope>
    <source>
        <strain evidence="2 3">MSMB2058</strain>
    </source>
</reference>
<dbReference type="Proteomes" id="UP000061665">
    <property type="component" value="Unassembled WGS sequence"/>
</dbReference>
<dbReference type="EMBL" id="LOZE01000028">
    <property type="protein sequence ID" value="KVM37013.1"/>
    <property type="molecule type" value="Genomic_DNA"/>
</dbReference>
<proteinExistence type="predicted"/>
<keyword evidence="1" id="KW-0812">Transmembrane</keyword>
<evidence type="ECO:0000313" key="2">
    <source>
        <dbReference type="EMBL" id="KVM37013.1"/>
    </source>
</evidence>
<comment type="caution">
    <text evidence="2">The sequence shown here is derived from an EMBL/GenBank/DDBJ whole genome shotgun (WGS) entry which is preliminary data.</text>
</comment>
<dbReference type="AlphaFoldDB" id="A0AB73GAJ7"/>
<evidence type="ECO:0000256" key="1">
    <source>
        <dbReference type="SAM" id="Phobius"/>
    </source>
</evidence>
<feature type="transmembrane region" description="Helical" evidence="1">
    <location>
        <begin position="54"/>
        <end position="72"/>
    </location>
</feature>
<evidence type="ECO:0000313" key="3">
    <source>
        <dbReference type="Proteomes" id="UP000061665"/>
    </source>
</evidence>
<keyword evidence="1" id="KW-0472">Membrane</keyword>
<dbReference type="NCBIfam" id="NF041109">
    <property type="entry name" value="VF_TspB_C_term"/>
    <property type="match status" value="1"/>
</dbReference>
<protein>
    <submittedName>
        <fullName evidence="2">Uncharacterized protein</fullName>
    </submittedName>
</protein>
<sequence>MDVKHDSKEVSLSPISIGLNSGVCPQPYEVVIFDARLSFSYQPICDFAVRLRPLVLMLSALGAGLIFVMGLMA</sequence>
<organism evidence="2 3">
    <name type="scientific">Burkholderia ubonensis</name>
    <dbReference type="NCBI Taxonomy" id="101571"/>
    <lineage>
        <taxon>Bacteria</taxon>
        <taxon>Pseudomonadati</taxon>
        <taxon>Pseudomonadota</taxon>
        <taxon>Betaproteobacteria</taxon>
        <taxon>Burkholderiales</taxon>
        <taxon>Burkholderiaceae</taxon>
        <taxon>Burkholderia</taxon>
        <taxon>Burkholderia cepacia complex</taxon>
    </lineage>
</organism>
<gene>
    <name evidence="2" type="ORF">WJ53_29255</name>
</gene>
<name>A0AB73GAJ7_9BURK</name>